<keyword evidence="2" id="KW-1185">Reference proteome</keyword>
<dbReference type="EMBL" id="CP157743">
    <property type="protein sequence ID" value="XBS20503.1"/>
    <property type="molecule type" value="Genomic_DNA"/>
</dbReference>
<evidence type="ECO:0000313" key="2">
    <source>
        <dbReference type="Proteomes" id="UP001225378"/>
    </source>
</evidence>
<organism evidence="1 2">
    <name type="scientific">Methylomarinum roseum</name>
    <dbReference type="NCBI Taxonomy" id="3067653"/>
    <lineage>
        <taxon>Bacteria</taxon>
        <taxon>Pseudomonadati</taxon>
        <taxon>Pseudomonadota</taxon>
        <taxon>Gammaproteobacteria</taxon>
        <taxon>Methylococcales</taxon>
        <taxon>Methylococcaceae</taxon>
        <taxon>Methylomarinum</taxon>
    </lineage>
</organism>
<dbReference type="RefSeq" id="WP_349431653.1">
    <property type="nucleotide sequence ID" value="NZ_CP157743.1"/>
</dbReference>
<dbReference type="KEGG" id="mech:Q9L42_019495"/>
<evidence type="ECO:0000313" key="1">
    <source>
        <dbReference type="EMBL" id="XBS20503.1"/>
    </source>
</evidence>
<reference evidence="1 2" key="1">
    <citation type="journal article" date="2024" name="Microbiology">
        <title>Methylomarinum rosea sp. nov., a novel halophilic methanotrophic bacterium from the hypersaline Lake Elton.</title>
        <authorList>
            <person name="Suleimanov R.Z."/>
            <person name="Oshkin I.Y."/>
            <person name="Danilova O.V."/>
            <person name="Suzina N.E."/>
            <person name="Dedysh S.N."/>
        </authorList>
    </citation>
    <scope>NUCLEOTIDE SEQUENCE [LARGE SCALE GENOMIC DNA]</scope>
    <source>
        <strain evidence="1 2">Ch1-1</strain>
    </source>
</reference>
<proteinExistence type="predicted"/>
<gene>
    <name evidence="1" type="ORF">Q9L42_019495</name>
</gene>
<sequence>MASMRLLAENILVFGLYLKKLANQKKLLFSLSQRCLELGKCIRINREKGLINLTTLIALTANID</sequence>
<protein>
    <recommendedName>
        <fullName evidence="3">Transposase</fullName>
    </recommendedName>
</protein>
<evidence type="ECO:0008006" key="3">
    <source>
        <dbReference type="Google" id="ProtNLM"/>
    </source>
</evidence>
<name>A0AAU7NU59_9GAMM</name>
<accession>A0AAU7NU59</accession>
<dbReference type="Proteomes" id="UP001225378">
    <property type="component" value="Chromosome"/>
</dbReference>
<dbReference type="AlphaFoldDB" id="A0AAU7NU59"/>